<evidence type="ECO:0000313" key="2">
    <source>
        <dbReference type="EMBL" id="QWB31966.1"/>
    </source>
</evidence>
<evidence type="ECO:0000313" key="3">
    <source>
        <dbReference type="Proteomes" id="UP000679498"/>
    </source>
</evidence>
<name>A0ABX8GF25_EXIAC</name>
<feature type="transmembrane region" description="Helical" evidence="1">
    <location>
        <begin position="50"/>
        <end position="72"/>
    </location>
</feature>
<feature type="transmembrane region" description="Helical" evidence="1">
    <location>
        <begin position="12"/>
        <end position="29"/>
    </location>
</feature>
<proteinExistence type="predicted"/>
<dbReference type="RefSeq" id="WP_214814138.1">
    <property type="nucleotide sequence ID" value="NZ_CP075901.1"/>
</dbReference>
<gene>
    <name evidence="2" type="ORF">KKI46_17555</name>
</gene>
<feature type="transmembrane region" description="Helical" evidence="1">
    <location>
        <begin position="92"/>
        <end position="122"/>
    </location>
</feature>
<dbReference type="EMBL" id="CP075901">
    <property type="protein sequence ID" value="QWB31966.1"/>
    <property type="molecule type" value="Genomic_DNA"/>
</dbReference>
<keyword evidence="1" id="KW-0472">Membrane</keyword>
<keyword evidence="1" id="KW-1133">Transmembrane helix</keyword>
<keyword evidence="3" id="KW-1185">Reference proteome</keyword>
<dbReference type="GeneID" id="88813513"/>
<keyword evidence="1" id="KW-0812">Transmembrane</keyword>
<accession>A0ABX8GF25</accession>
<sequence>MELTKRLKRLVIFPAVFGYIFSIVIEKVVQASPDLKVFPMIEYFGDMYGLSSFVPTSLLTIAYFYFLGYGYGLLTSGFGVLKSSKTGIFTRLFFILLKTAILLPNSLFIPIIFIGDVILMIVKKAAFKKRRPITPPYQHEEKAL</sequence>
<organism evidence="2 3">
    <name type="scientific">Exiguobacterium acetylicum</name>
    <name type="common">Brevibacterium acetylicum</name>
    <dbReference type="NCBI Taxonomy" id="41170"/>
    <lineage>
        <taxon>Bacteria</taxon>
        <taxon>Bacillati</taxon>
        <taxon>Bacillota</taxon>
        <taxon>Bacilli</taxon>
        <taxon>Bacillales</taxon>
        <taxon>Bacillales Family XII. Incertae Sedis</taxon>
        <taxon>Exiguobacterium</taxon>
    </lineage>
</organism>
<evidence type="ECO:0000256" key="1">
    <source>
        <dbReference type="SAM" id="Phobius"/>
    </source>
</evidence>
<dbReference type="Proteomes" id="UP000679498">
    <property type="component" value="Plasmid p4"/>
</dbReference>
<reference evidence="2 3" key="1">
    <citation type="submission" date="2021-05" db="EMBL/GenBank/DDBJ databases">
        <title>Biocontrol using Exiguobacterium acetylicum SI17 against litchi downy blight caused by Peronophythora litchii.</title>
        <authorList>
            <person name="Zheng L."/>
        </authorList>
    </citation>
    <scope>NUCLEOTIDE SEQUENCE [LARGE SCALE GENOMIC DNA]</scope>
    <source>
        <strain evidence="2 3">SI17</strain>
        <plasmid evidence="2 3">p4</plasmid>
    </source>
</reference>
<geneLocation type="plasmid" evidence="2 3">
    <name>p4</name>
</geneLocation>
<protein>
    <recommendedName>
        <fullName evidence="4">RDD domain-containing protein</fullName>
    </recommendedName>
</protein>
<keyword evidence="2" id="KW-0614">Plasmid</keyword>
<evidence type="ECO:0008006" key="4">
    <source>
        <dbReference type="Google" id="ProtNLM"/>
    </source>
</evidence>